<dbReference type="InterPro" id="IPR003825">
    <property type="entry name" value="Colicin-V_CvpA"/>
</dbReference>
<keyword evidence="2 5" id="KW-0812">Transmembrane</keyword>
<feature type="transmembrane region" description="Helical" evidence="5">
    <location>
        <begin position="65"/>
        <end position="90"/>
    </location>
</feature>
<dbReference type="OrthoDB" id="9799585at2"/>
<keyword evidence="3 5" id="KW-1133">Transmembrane helix</keyword>
<dbReference type="Pfam" id="PF02674">
    <property type="entry name" value="Colicin_V"/>
    <property type="match status" value="1"/>
</dbReference>
<comment type="subcellular location">
    <subcellularLocation>
        <location evidence="1">Membrane</location>
        <topology evidence="1">Multi-pass membrane protein</topology>
    </subcellularLocation>
</comment>
<reference evidence="7" key="1">
    <citation type="submission" date="2016-10" db="EMBL/GenBank/DDBJ databases">
        <authorList>
            <person name="Varghese N."/>
            <person name="Submissions S."/>
        </authorList>
    </citation>
    <scope>NUCLEOTIDE SEQUENCE [LARGE SCALE GENOMIC DNA]</scope>
    <source>
        <strain evidence="7">CGMCC 1.8975</strain>
    </source>
</reference>
<dbReference type="GO" id="GO:0016020">
    <property type="term" value="C:membrane"/>
    <property type="evidence" value="ECO:0007669"/>
    <property type="project" value="UniProtKB-SubCell"/>
</dbReference>
<sequence>MSTFDIFLLIPLGIGAVQGYRRGLVLEVATLLALILGLVGGLALLNDAIPLVREYVGEAFGLLPLVSFVLVFAAIGWGVHLLSGLLKTAVHLTPLGFLDNVGGAVGGMLKWVLGLSLLLYGVESAGLPLISPQLAADSQVLPFVREATPVALQIVGFVLPFASTLLSRLREVF</sequence>
<keyword evidence="7" id="KW-1185">Reference proteome</keyword>
<keyword evidence="4 5" id="KW-0472">Membrane</keyword>
<dbReference type="Proteomes" id="UP000199249">
    <property type="component" value="Unassembled WGS sequence"/>
</dbReference>
<organism evidence="6 7">
    <name type="scientific">Hymenobacter psychrophilus</name>
    <dbReference type="NCBI Taxonomy" id="651662"/>
    <lineage>
        <taxon>Bacteria</taxon>
        <taxon>Pseudomonadati</taxon>
        <taxon>Bacteroidota</taxon>
        <taxon>Cytophagia</taxon>
        <taxon>Cytophagales</taxon>
        <taxon>Hymenobacteraceae</taxon>
        <taxon>Hymenobacter</taxon>
    </lineage>
</organism>
<evidence type="ECO:0000256" key="4">
    <source>
        <dbReference type="ARBA" id="ARBA00023136"/>
    </source>
</evidence>
<accession>A0A1H3MKR0</accession>
<dbReference type="RefSeq" id="WP_092742786.1">
    <property type="nucleotide sequence ID" value="NZ_FNOV01000013.1"/>
</dbReference>
<evidence type="ECO:0000313" key="7">
    <source>
        <dbReference type="Proteomes" id="UP000199249"/>
    </source>
</evidence>
<evidence type="ECO:0000256" key="5">
    <source>
        <dbReference type="SAM" id="Phobius"/>
    </source>
</evidence>
<evidence type="ECO:0000313" key="6">
    <source>
        <dbReference type="EMBL" id="SDY77261.1"/>
    </source>
</evidence>
<evidence type="ECO:0000256" key="1">
    <source>
        <dbReference type="ARBA" id="ARBA00004141"/>
    </source>
</evidence>
<name>A0A1H3MKR0_9BACT</name>
<protein>
    <submittedName>
        <fullName evidence="6">Membrane protein required for colicin V production</fullName>
    </submittedName>
</protein>
<evidence type="ECO:0000256" key="3">
    <source>
        <dbReference type="ARBA" id="ARBA00022989"/>
    </source>
</evidence>
<proteinExistence type="predicted"/>
<dbReference type="GO" id="GO:0009403">
    <property type="term" value="P:toxin biosynthetic process"/>
    <property type="evidence" value="ECO:0007669"/>
    <property type="project" value="InterPro"/>
</dbReference>
<gene>
    <name evidence="6" type="ORF">SAMN04488069_11345</name>
</gene>
<dbReference type="AlphaFoldDB" id="A0A1H3MKR0"/>
<evidence type="ECO:0000256" key="2">
    <source>
        <dbReference type="ARBA" id="ARBA00022692"/>
    </source>
</evidence>
<dbReference type="STRING" id="651662.SAMN04488069_11345"/>
<feature type="transmembrane region" description="Helical" evidence="5">
    <location>
        <begin position="24"/>
        <end position="45"/>
    </location>
</feature>
<dbReference type="EMBL" id="FNOV01000013">
    <property type="protein sequence ID" value="SDY77261.1"/>
    <property type="molecule type" value="Genomic_DNA"/>
</dbReference>